<dbReference type="Proteomes" id="UP000244902">
    <property type="component" value="Chromosome"/>
</dbReference>
<reference evidence="1 2" key="1">
    <citation type="submission" date="2017-06" db="EMBL/GenBank/DDBJ databases">
        <title>Azoarcus sp. TSNA42 complete genome sequence.</title>
        <authorList>
            <person name="Woo J.-H."/>
            <person name="Kim H.-S."/>
        </authorList>
    </citation>
    <scope>NUCLEOTIDE SEQUENCE [LARGE SCALE GENOMIC DNA]</scope>
    <source>
        <strain evidence="1 2">TSNA42</strain>
    </source>
</reference>
<evidence type="ECO:0008006" key="3">
    <source>
        <dbReference type="Google" id="ProtNLM"/>
    </source>
</evidence>
<dbReference type="AlphaFoldDB" id="A0A2U8H351"/>
<sequence>MNTTVTIDLNRLPSLADLFAQFNAGKHLNRVGNHSLWAELEREQAQYEALFAALGYALKIDGRGFAWFHVEESSQNVSKTTRQLALLLMLIFEFKADAGVHLAKFTDWVIDQGLFDALIEKNEMLLKAENLADVESLAQVMRAASNYGFATADQGGWRLLPAVFRYLDRFEELARKAPDEPGDDEVEEAEL</sequence>
<dbReference type="EMBL" id="CP022188">
    <property type="protein sequence ID" value="AWI80372.1"/>
    <property type="molecule type" value="Genomic_DNA"/>
</dbReference>
<dbReference type="Pfam" id="PF21980">
    <property type="entry name" value="MksE"/>
    <property type="match status" value="1"/>
</dbReference>
<dbReference type="OrthoDB" id="5567958at2"/>
<evidence type="ECO:0000313" key="1">
    <source>
        <dbReference type="EMBL" id="AWI80372.1"/>
    </source>
</evidence>
<accession>A0A2U8H351</accession>
<dbReference type="RefSeq" id="WP_108973909.1">
    <property type="nucleotide sequence ID" value="NZ_CP022188.1"/>
</dbReference>
<gene>
    <name evidence="1" type="ORF">CEW87_13990</name>
</gene>
<proteinExistence type="predicted"/>
<dbReference type="InterPro" id="IPR053841">
    <property type="entry name" value="MksE"/>
</dbReference>
<protein>
    <recommendedName>
        <fullName evidence="3">DUF4194 domain-containing protein</fullName>
    </recommendedName>
</protein>
<organism evidence="1 2">
    <name type="scientific">Parazoarcus communis</name>
    <dbReference type="NCBI Taxonomy" id="41977"/>
    <lineage>
        <taxon>Bacteria</taxon>
        <taxon>Pseudomonadati</taxon>
        <taxon>Pseudomonadota</taxon>
        <taxon>Betaproteobacteria</taxon>
        <taxon>Rhodocyclales</taxon>
        <taxon>Zoogloeaceae</taxon>
        <taxon>Parazoarcus</taxon>
    </lineage>
</organism>
<evidence type="ECO:0000313" key="2">
    <source>
        <dbReference type="Proteomes" id="UP000244902"/>
    </source>
</evidence>
<name>A0A2U8H351_9RHOO</name>